<sequence length="89" mass="9945">MLYGAPIWERSMDIARTRQMLASVQRKMALRVSSAYRAVSRDAALVIAGIMPMELMDKERREENDRDQGGRVLASGRYPKKGVGKGSDS</sequence>
<proteinExistence type="predicted"/>
<gene>
    <name evidence="2" type="ORF">NQ314_009344</name>
</gene>
<reference evidence="2" key="1">
    <citation type="journal article" date="2023" name="Insect Mol. Biol.">
        <title>Genome sequencing provides insights into the evolution of gene families encoding plant cell wall-degrading enzymes in longhorned beetles.</title>
        <authorList>
            <person name="Shin N.R."/>
            <person name="Okamura Y."/>
            <person name="Kirsch R."/>
            <person name="Pauchet Y."/>
        </authorList>
    </citation>
    <scope>NUCLEOTIDE SEQUENCE</scope>
    <source>
        <strain evidence="2">RBIC_L_NR</strain>
    </source>
</reference>
<feature type="region of interest" description="Disordered" evidence="1">
    <location>
        <begin position="56"/>
        <end position="89"/>
    </location>
</feature>
<dbReference type="Proteomes" id="UP001162156">
    <property type="component" value="Unassembled WGS sequence"/>
</dbReference>
<keyword evidence="3" id="KW-1185">Reference proteome</keyword>
<accession>A0AAV8Y2G9</accession>
<dbReference type="AlphaFoldDB" id="A0AAV8Y2G9"/>
<evidence type="ECO:0000256" key="1">
    <source>
        <dbReference type="SAM" id="MobiDB-lite"/>
    </source>
</evidence>
<protein>
    <recommendedName>
        <fullName evidence="4">Reverse transcriptase</fullName>
    </recommendedName>
</protein>
<organism evidence="2 3">
    <name type="scientific">Rhamnusium bicolor</name>
    <dbReference type="NCBI Taxonomy" id="1586634"/>
    <lineage>
        <taxon>Eukaryota</taxon>
        <taxon>Metazoa</taxon>
        <taxon>Ecdysozoa</taxon>
        <taxon>Arthropoda</taxon>
        <taxon>Hexapoda</taxon>
        <taxon>Insecta</taxon>
        <taxon>Pterygota</taxon>
        <taxon>Neoptera</taxon>
        <taxon>Endopterygota</taxon>
        <taxon>Coleoptera</taxon>
        <taxon>Polyphaga</taxon>
        <taxon>Cucujiformia</taxon>
        <taxon>Chrysomeloidea</taxon>
        <taxon>Cerambycidae</taxon>
        <taxon>Lepturinae</taxon>
        <taxon>Rhagiini</taxon>
        <taxon>Rhamnusium</taxon>
    </lineage>
</organism>
<evidence type="ECO:0000313" key="2">
    <source>
        <dbReference type="EMBL" id="KAJ8944919.1"/>
    </source>
</evidence>
<name>A0AAV8Y2G9_9CUCU</name>
<dbReference type="EMBL" id="JANEYF010002555">
    <property type="protein sequence ID" value="KAJ8944919.1"/>
    <property type="molecule type" value="Genomic_DNA"/>
</dbReference>
<evidence type="ECO:0000313" key="3">
    <source>
        <dbReference type="Proteomes" id="UP001162156"/>
    </source>
</evidence>
<feature type="compositionally biased region" description="Basic and acidic residues" evidence="1">
    <location>
        <begin position="56"/>
        <end position="69"/>
    </location>
</feature>
<evidence type="ECO:0008006" key="4">
    <source>
        <dbReference type="Google" id="ProtNLM"/>
    </source>
</evidence>
<comment type="caution">
    <text evidence="2">The sequence shown here is derived from an EMBL/GenBank/DDBJ whole genome shotgun (WGS) entry which is preliminary data.</text>
</comment>